<name>A0A1G1Z4F8_9BACT</name>
<feature type="transmembrane region" description="Helical" evidence="1">
    <location>
        <begin position="88"/>
        <end position="107"/>
    </location>
</feature>
<evidence type="ECO:0000313" key="2">
    <source>
        <dbReference type="EMBL" id="OGY59414.1"/>
    </source>
</evidence>
<comment type="caution">
    <text evidence="2">The sequence shown here is derived from an EMBL/GenBank/DDBJ whole genome shotgun (WGS) entry which is preliminary data.</text>
</comment>
<dbReference type="AlphaFoldDB" id="A0A1G1Z4F8"/>
<evidence type="ECO:0000256" key="1">
    <source>
        <dbReference type="SAM" id="Phobius"/>
    </source>
</evidence>
<sequence length="219" mass="25375">MLEALFFFFALLWVYGSGFRPFPLIVFLGLSAFFYFRTLEGSKRFLSSFLLIILFSFFVSHSFLAFLFAVLFYLLLGVKKLFFIRRDIAYYFVHTSLLLIGFTYFFLGQIPFPFLFLGIFLFYREFFKVLVVSPVQRLAFTALVLAFVGFQFAWLITLLPLGPFAGSGLLVSLLFVLSELILHSFTHTLRRELVLRGITVFASIMILVFFISDVFIFGL</sequence>
<proteinExistence type="predicted"/>
<feature type="transmembrane region" description="Helical" evidence="1">
    <location>
        <begin position="164"/>
        <end position="182"/>
    </location>
</feature>
<dbReference type="Proteomes" id="UP000178808">
    <property type="component" value="Unassembled WGS sequence"/>
</dbReference>
<protein>
    <submittedName>
        <fullName evidence="2">Uncharacterized protein</fullName>
    </submittedName>
</protein>
<dbReference type="EMBL" id="MHIZ01000035">
    <property type="protein sequence ID" value="OGY59414.1"/>
    <property type="molecule type" value="Genomic_DNA"/>
</dbReference>
<keyword evidence="1" id="KW-0472">Membrane</keyword>
<feature type="transmembrane region" description="Helical" evidence="1">
    <location>
        <begin position="45"/>
        <end position="76"/>
    </location>
</feature>
<reference evidence="2 3" key="1">
    <citation type="journal article" date="2016" name="Nat. Commun.">
        <title>Thousands of microbial genomes shed light on interconnected biogeochemical processes in an aquifer system.</title>
        <authorList>
            <person name="Anantharaman K."/>
            <person name="Brown C.T."/>
            <person name="Hug L.A."/>
            <person name="Sharon I."/>
            <person name="Castelle C.J."/>
            <person name="Probst A.J."/>
            <person name="Thomas B.C."/>
            <person name="Singh A."/>
            <person name="Wilkins M.J."/>
            <person name="Karaoz U."/>
            <person name="Brodie E.L."/>
            <person name="Williams K.H."/>
            <person name="Hubbard S.S."/>
            <person name="Banfield J.F."/>
        </authorList>
    </citation>
    <scope>NUCLEOTIDE SEQUENCE [LARGE SCALE GENOMIC DNA]</scope>
</reference>
<feature type="transmembrane region" description="Helical" evidence="1">
    <location>
        <begin position="194"/>
        <end position="217"/>
    </location>
</feature>
<keyword evidence="1" id="KW-0812">Transmembrane</keyword>
<keyword evidence="1" id="KW-1133">Transmembrane helix</keyword>
<feature type="transmembrane region" description="Helical" evidence="1">
    <location>
        <begin position="138"/>
        <end position="158"/>
    </location>
</feature>
<organism evidence="2 3">
    <name type="scientific">Candidatus Colwellbacteria bacterium RIFCSPLOWO2_02_FULL_44_20b</name>
    <dbReference type="NCBI Taxonomy" id="1797691"/>
    <lineage>
        <taxon>Bacteria</taxon>
        <taxon>Candidatus Colwelliibacteriota</taxon>
    </lineage>
</organism>
<accession>A0A1G1Z4F8</accession>
<evidence type="ECO:0000313" key="3">
    <source>
        <dbReference type="Proteomes" id="UP000178808"/>
    </source>
</evidence>
<feature type="transmembrane region" description="Helical" evidence="1">
    <location>
        <begin position="113"/>
        <end position="131"/>
    </location>
</feature>
<gene>
    <name evidence="2" type="ORF">A3I31_01260</name>
</gene>